<dbReference type="EMBL" id="JAME01000081">
    <property type="protein sequence ID" value="ETX26552.1"/>
    <property type="molecule type" value="Genomic_DNA"/>
</dbReference>
<dbReference type="InterPro" id="IPR036388">
    <property type="entry name" value="WH-like_DNA-bd_sf"/>
</dbReference>
<dbReference type="SUPFAM" id="SSF46785">
    <property type="entry name" value="Winged helix' DNA-binding domain"/>
    <property type="match status" value="1"/>
</dbReference>
<protein>
    <recommendedName>
        <fullName evidence="1">LexA repressor DNA-binding domain-containing protein</fullName>
    </recommendedName>
</protein>
<evidence type="ECO:0000259" key="1">
    <source>
        <dbReference type="Pfam" id="PF01726"/>
    </source>
</evidence>
<dbReference type="InterPro" id="IPR006199">
    <property type="entry name" value="LexA_DNA-bd_dom"/>
</dbReference>
<dbReference type="Pfam" id="PF01726">
    <property type="entry name" value="LexA_DNA_bind"/>
    <property type="match status" value="1"/>
</dbReference>
<reference evidence="2 3" key="1">
    <citation type="submission" date="2014-01" db="EMBL/GenBank/DDBJ databases">
        <title>Roseivivax isoporae LMG 25204 Genome Sequencing.</title>
        <authorList>
            <person name="Lai Q."/>
            <person name="Li G."/>
            <person name="Shao Z."/>
        </authorList>
    </citation>
    <scope>NUCLEOTIDE SEQUENCE [LARGE SCALE GENOMIC DNA]</scope>
    <source>
        <strain evidence="2 3">LMG 25204</strain>
    </source>
</reference>
<dbReference type="Proteomes" id="UP000023430">
    <property type="component" value="Unassembled WGS sequence"/>
</dbReference>
<dbReference type="GO" id="GO:0006508">
    <property type="term" value="P:proteolysis"/>
    <property type="evidence" value="ECO:0007669"/>
    <property type="project" value="InterPro"/>
</dbReference>
<sequence>MSGYGLTDRQRQALDFITGCLNDGHCPSFDEISVALGYASRSGVFRVVEQLVARGHLVRLKARSRALALPGDLTKRLPDTDRLTVLHIARRGLRHNPSAALLEIITALEVRP</sequence>
<dbReference type="AlphaFoldDB" id="X7F102"/>
<proteinExistence type="predicted"/>
<gene>
    <name evidence="2" type="ORF">RISW2_22875</name>
</gene>
<evidence type="ECO:0000313" key="3">
    <source>
        <dbReference type="Proteomes" id="UP000023430"/>
    </source>
</evidence>
<name>X7F102_9RHOB</name>
<dbReference type="InterPro" id="IPR036390">
    <property type="entry name" value="WH_DNA-bd_sf"/>
</dbReference>
<comment type="caution">
    <text evidence="2">The sequence shown here is derived from an EMBL/GenBank/DDBJ whole genome shotgun (WGS) entry which is preliminary data.</text>
</comment>
<dbReference type="STRING" id="1449351.RISW2_22875"/>
<dbReference type="RefSeq" id="WP_043775452.1">
    <property type="nucleotide sequence ID" value="NZ_JAME01000081.1"/>
</dbReference>
<dbReference type="OrthoDB" id="7950442at2"/>
<feature type="domain" description="LexA repressor DNA-binding" evidence="1">
    <location>
        <begin position="5"/>
        <end position="66"/>
    </location>
</feature>
<dbReference type="Gene3D" id="1.10.10.10">
    <property type="entry name" value="Winged helix-like DNA-binding domain superfamily/Winged helix DNA-binding domain"/>
    <property type="match status" value="1"/>
</dbReference>
<evidence type="ECO:0000313" key="2">
    <source>
        <dbReference type="EMBL" id="ETX26552.1"/>
    </source>
</evidence>
<dbReference type="eggNOG" id="COG1974">
    <property type="taxonomic scope" value="Bacteria"/>
</dbReference>
<keyword evidence="3" id="KW-1185">Reference proteome</keyword>
<organism evidence="2 3">
    <name type="scientific">Roseivivax isoporae LMG 25204</name>
    <dbReference type="NCBI Taxonomy" id="1449351"/>
    <lineage>
        <taxon>Bacteria</taxon>
        <taxon>Pseudomonadati</taxon>
        <taxon>Pseudomonadota</taxon>
        <taxon>Alphaproteobacteria</taxon>
        <taxon>Rhodobacterales</taxon>
        <taxon>Roseobacteraceae</taxon>
        <taxon>Roseivivax</taxon>
    </lineage>
</organism>
<dbReference type="GO" id="GO:0004252">
    <property type="term" value="F:serine-type endopeptidase activity"/>
    <property type="evidence" value="ECO:0007669"/>
    <property type="project" value="InterPro"/>
</dbReference>
<accession>X7F102</accession>